<evidence type="ECO:0000313" key="2">
    <source>
        <dbReference type="Proteomes" id="UP000651452"/>
    </source>
</evidence>
<dbReference type="Proteomes" id="UP000651452">
    <property type="component" value="Unassembled WGS sequence"/>
</dbReference>
<gene>
    <name evidence="1" type="ORF">EKO04_003873</name>
</gene>
<dbReference type="AlphaFoldDB" id="A0A8H7MIW6"/>
<name>A0A8H7MIW6_9PLEO</name>
<reference evidence="1" key="2">
    <citation type="submission" date="2020-09" db="EMBL/GenBank/DDBJ databases">
        <title>Reference genome assembly for Australian Ascochyta lentis isolate Al4.</title>
        <authorList>
            <person name="Lee R.C."/>
            <person name="Farfan-Caceres L.M."/>
            <person name="Debler J.W."/>
            <person name="Williams A.H."/>
            <person name="Henares B.M."/>
        </authorList>
    </citation>
    <scope>NUCLEOTIDE SEQUENCE</scope>
    <source>
        <strain evidence="1">Al4</strain>
    </source>
</reference>
<keyword evidence="2" id="KW-1185">Reference proteome</keyword>
<proteinExistence type="predicted"/>
<protein>
    <submittedName>
        <fullName evidence="1">Uncharacterized protein</fullName>
    </submittedName>
</protein>
<reference evidence="1" key="1">
    <citation type="submission" date="2018-12" db="EMBL/GenBank/DDBJ databases">
        <authorList>
            <person name="Syme R.A."/>
            <person name="Farfan-Caceres L."/>
            <person name="Lichtenzveig J."/>
        </authorList>
    </citation>
    <scope>NUCLEOTIDE SEQUENCE</scope>
    <source>
        <strain evidence="1">Al4</strain>
    </source>
</reference>
<accession>A0A8H7MIW6</accession>
<evidence type="ECO:0000313" key="1">
    <source>
        <dbReference type="EMBL" id="KAF9698094.1"/>
    </source>
</evidence>
<sequence>MICETLNSSQATSSQPLRLSHPYFYHNTPRPKTMNSAALKCLENSQYGREKSLYACFECNRLRHVSKFGFDSPDQTEPSQLVGYERFCADCGFKGADAGPAFAGLPYLRKSIYWLGTVVWVGGVRWLWCFRCDKVKKGPNELLDMGSDESWCICRKCHVAVEQCRMLLIKSFEKVENSDGMDA</sequence>
<organism evidence="1 2">
    <name type="scientific">Ascochyta lentis</name>
    <dbReference type="NCBI Taxonomy" id="205686"/>
    <lineage>
        <taxon>Eukaryota</taxon>
        <taxon>Fungi</taxon>
        <taxon>Dikarya</taxon>
        <taxon>Ascomycota</taxon>
        <taxon>Pezizomycotina</taxon>
        <taxon>Dothideomycetes</taxon>
        <taxon>Pleosporomycetidae</taxon>
        <taxon>Pleosporales</taxon>
        <taxon>Pleosporineae</taxon>
        <taxon>Didymellaceae</taxon>
        <taxon>Ascochyta</taxon>
    </lineage>
</organism>
<dbReference type="EMBL" id="RZGK01000006">
    <property type="protein sequence ID" value="KAF9698094.1"/>
    <property type="molecule type" value="Genomic_DNA"/>
</dbReference>
<comment type="caution">
    <text evidence="1">The sequence shown here is derived from an EMBL/GenBank/DDBJ whole genome shotgun (WGS) entry which is preliminary data.</text>
</comment>
<dbReference type="OrthoDB" id="5281164at2759"/>